<evidence type="ECO:0000313" key="1">
    <source>
        <dbReference type="EMBL" id="GEP44786.1"/>
    </source>
</evidence>
<accession>A0A512MDH2</accession>
<proteinExistence type="predicted"/>
<organism evidence="1 2">
    <name type="scientific">Brevifollis gellanilyticus</name>
    <dbReference type="NCBI Taxonomy" id="748831"/>
    <lineage>
        <taxon>Bacteria</taxon>
        <taxon>Pseudomonadati</taxon>
        <taxon>Verrucomicrobiota</taxon>
        <taxon>Verrucomicrobiia</taxon>
        <taxon>Verrucomicrobiales</taxon>
        <taxon>Verrucomicrobiaceae</taxon>
    </lineage>
</organism>
<dbReference type="EMBL" id="BKAG01000036">
    <property type="protein sequence ID" value="GEP44786.1"/>
    <property type="molecule type" value="Genomic_DNA"/>
</dbReference>
<sequence>MPPKVTRMSLPSCTRMPGLIRMTTLLHAIIKKENPVLSAPSVPAVMTVRVVRVIAARVLSANLALIAAHVQNVNPVATAQSVATVAHAAKVIVVRVVADVVVRRKKSALPFRISRPSHHHPHRLCRKVRFLRLLKPSA</sequence>
<dbReference type="AlphaFoldDB" id="A0A512MDH2"/>
<name>A0A512MDH2_9BACT</name>
<protein>
    <submittedName>
        <fullName evidence="1">Uncharacterized protein</fullName>
    </submittedName>
</protein>
<gene>
    <name evidence="1" type="ORF">BGE01nite_40770</name>
</gene>
<keyword evidence="2" id="KW-1185">Reference proteome</keyword>
<comment type="caution">
    <text evidence="1">The sequence shown here is derived from an EMBL/GenBank/DDBJ whole genome shotgun (WGS) entry which is preliminary data.</text>
</comment>
<reference evidence="1 2" key="1">
    <citation type="submission" date="2019-07" db="EMBL/GenBank/DDBJ databases">
        <title>Whole genome shotgun sequence of Brevifollis gellanilyticus NBRC 108608.</title>
        <authorList>
            <person name="Hosoyama A."/>
            <person name="Uohara A."/>
            <person name="Ohji S."/>
            <person name="Ichikawa N."/>
        </authorList>
    </citation>
    <scope>NUCLEOTIDE SEQUENCE [LARGE SCALE GENOMIC DNA]</scope>
    <source>
        <strain evidence="1 2">NBRC 108608</strain>
    </source>
</reference>
<evidence type="ECO:0000313" key="2">
    <source>
        <dbReference type="Proteomes" id="UP000321577"/>
    </source>
</evidence>
<dbReference type="Proteomes" id="UP000321577">
    <property type="component" value="Unassembled WGS sequence"/>
</dbReference>